<accession>A0ABY9D550</accession>
<protein>
    <recommendedName>
        <fullName evidence="5">Beta-glucosidase 12</fullName>
    </recommendedName>
</protein>
<name>A0ABY9D550_VITVI</name>
<dbReference type="Proteomes" id="UP001227230">
    <property type="component" value="Chromosome 13"/>
</dbReference>
<dbReference type="PRINTS" id="PR00131">
    <property type="entry name" value="GLHYDRLASE1"/>
</dbReference>
<evidence type="ECO:0000256" key="2">
    <source>
        <dbReference type="RuleBase" id="RU003690"/>
    </source>
</evidence>
<dbReference type="Pfam" id="PF00232">
    <property type="entry name" value="Glyco_hydro_1"/>
    <property type="match status" value="2"/>
</dbReference>
<comment type="similarity">
    <text evidence="1 2">Belongs to the glycosyl hydrolase 1 family.</text>
</comment>
<dbReference type="PANTHER" id="PTHR10353">
    <property type="entry name" value="GLYCOSYL HYDROLASE"/>
    <property type="match status" value="1"/>
</dbReference>
<dbReference type="EMBL" id="CP126660">
    <property type="protein sequence ID" value="WKA02454.1"/>
    <property type="molecule type" value="Genomic_DNA"/>
</dbReference>
<sequence>MFLQITLHFASQFCNLKAISKLGGDFATISKLGDHFAEKWHVHRPFLKLGAFSQRGVDFVEQGNSRSPFLSLKVISKLKGDFAAISQLRNEGNCAANGLQPYVTLFHWDLPQALEDEYGGFLSPHIINDFRDFAELCFKEFGDRVKYWITLNEPWSYSNGGYVEGNFAPGRCSKWVNGACRAGNSATEPYTVGHQLLLSHAAAVKVYKNKYQASQKGKIGITLVSHWMVPYSNQKVDKKEARRALDFMLGWFMNPLSYGDYPHSMRKLVGRRLPKFTPRQSLLIKGSFDFLGLNYYTANYAAHVPVANTVNHIAMESPSVQRDGVNVKGYFAWSLLDNYEWNSGYTVRFGIVFVDYDHGLKRYPKHSARWFKKFLQK</sequence>
<evidence type="ECO:0008006" key="5">
    <source>
        <dbReference type="Google" id="ProtNLM"/>
    </source>
</evidence>
<proteinExistence type="inferred from homology"/>
<gene>
    <name evidence="3" type="ORF">VitviT2T_020642</name>
</gene>
<evidence type="ECO:0000256" key="1">
    <source>
        <dbReference type="ARBA" id="ARBA00010838"/>
    </source>
</evidence>
<dbReference type="Gene3D" id="3.20.20.80">
    <property type="entry name" value="Glycosidases"/>
    <property type="match status" value="2"/>
</dbReference>
<organism evidence="3 4">
    <name type="scientific">Vitis vinifera</name>
    <name type="common">Grape</name>
    <dbReference type="NCBI Taxonomy" id="29760"/>
    <lineage>
        <taxon>Eukaryota</taxon>
        <taxon>Viridiplantae</taxon>
        <taxon>Streptophyta</taxon>
        <taxon>Embryophyta</taxon>
        <taxon>Tracheophyta</taxon>
        <taxon>Spermatophyta</taxon>
        <taxon>Magnoliopsida</taxon>
        <taxon>eudicotyledons</taxon>
        <taxon>Gunneridae</taxon>
        <taxon>Pentapetalae</taxon>
        <taxon>rosids</taxon>
        <taxon>Vitales</taxon>
        <taxon>Vitaceae</taxon>
        <taxon>Viteae</taxon>
        <taxon>Vitis</taxon>
    </lineage>
</organism>
<reference evidence="3 4" key="1">
    <citation type="journal article" date="2023" name="Hortic Res">
        <title>The complete reference genome for grapevine (Vitis vinifera L.) genetics and breeding.</title>
        <authorList>
            <person name="Shi X."/>
            <person name="Cao S."/>
            <person name="Wang X."/>
            <person name="Huang S."/>
            <person name="Wang Y."/>
            <person name="Liu Z."/>
            <person name="Liu W."/>
            <person name="Leng X."/>
            <person name="Peng Y."/>
            <person name="Wang N."/>
            <person name="Wang Y."/>
            <person name="Ma Z."/>
            <person name="Xu X."/>
            <person name="Zhang F."/>
            <person name="Xue H."/>
            <person name="Zhong H."/>
            <person name="Wang Y."/>
            <person name="Zhang K."/>
            <person name="Velt A."/>
            <person name="Avia K."/>
            <person name="Holtgrawe D."/>
            <person name="Grimplet J."/>
            <person name="Matus J.T."/>
            <person name="Ware D."/>
            <person name="Wu X."/>
            <person name="Wang H."/>
            <person name="Liu C."/>
            <person name="Fang Y."/>
            <person name="Rustenholz C."/>
            <person name="Cheng Z."/>
            <person name="Xiao H."/>
            <person name="Zhou Y."/>
        </authorList>
    </citation>
    <scope>NUCLEOTIDE SEQUENCE [LARGE SCALE GENOMIC DNA]</scope>
    <source>
        <strain evidence="4">cv. Pinot noir / PN40024</strain>
        <tissue evidence="3">Leaf</tissue>
    </source>
</reference>
<dbReference type="InterPro" id="IPR017853">
    <property type="entry name" value="GH"/>
</dbReference>
<evidence type="ECO:0000313" key="3">
    <source>
        <dbReference type="EMBL" id="WKA02454.1"/>
    </source>
</evidence>
<keyword evidence="4" id="KW-1185">Reference proteome</keyword>
<dbReference type="PANTHER" id="PTHR10353:SF318">
    <property type="entry name" value="BETA-GLUCOSIDASE 31-RELATED"/>
    <property type="match status" value="1"/>
</dbReference>
<evidence type="ECO:0000313" key="4">
    <source>
        <dbReference type="Proteomes" id="UP001227230"/>
    </source>
</evidence>
<dbReference type="SUPFAM" id="SSF51445">
    <property type="entry name" value="(Trans)glycosidases"/>
    <property type="match status" value="1"/>
</dbReference>
<dbReference type="InterPro" id="IPR001360">
    <property type="entry name" value="Glyco_hydro_1"/>
</dbReference>